<organism evidence="1 2">
    <name type="scientific">Zymomonas mobilis subsp. pomaceae (strain ATCC 29192 / DSM 22645 / JCM 10191 / CCUG 17912 / NBRC 13757 / NCIMB 11200 / NRRL B-4491 / Barker I)</name>
    <dbReference type="NCBI Taxonomy" id="579138"/>
    <lineage>
        <taxon>Bacteria</taxon>
        <taxon>Pseudomonadati</taxon>
        <taxon>Pseudomonadota</taxon>
        <taxon>Alphaproteobacteria</taxon>
        <taxon>Sphingomonadales</taxon>
        <taxon>Zymomonadaceae</taxon>
        <taxon>Zymomonas</taxon>
    </lineage>
</organism>
<evidence type="ECO:0000313" key="2">
    <source>
        <dbReference type="Proteomes" id="UP000000491"/>
    </source>
</evidence>
<evidence type="ECO:0000313" key="1">
    <source>
        <dbReference type="EMBL" id="AEI38419.1"/>
    </source>
</evidence>
<dbReference type="HOGENOM" id="CLU_2921883_0_0_5"/>
<proteinExistence type="predicted"/>
<dbReference type="Proteomes" id="UP000000491">
    <property type="component" value="Chromosome"/>
</dbReference>
<dbReference type="RefSeq" id="WP_013934807.1">
    <property type="nucleotide sequence ID" value="NC_015709.1"/>
</dbReference>
<dbReference type="KEGG" id="zmp:Zymop_1529"/>
<name>F8EW09_ZYMMT</name>
<dbReference type="STRING" id="579138.Zymop_1529"/>
<dbReference type="AlphaFoldDB" id="F8EW09"/>
<gene>
    <name evidence="1" type="ordered locus">Zymop_1529</name>
</gene>
<reference evidence="1 2" key="1">
    <citation type="journal article" date="2011" name="J. Bacteriol.">
        <title>Genome sequence of the ethanol-producing Zymomonas mobilis subsp. pomaceae lectotype strain ATCC 29192.</title>
        <authorList>
            <person name="Kouvelis V.N."/>
            <person name="Davenport K.W."/>
            <person name="Brettin T.S."/>
            <person name="Bruce D."/>
            <person name="Detter C."/>
            <person name="Han C.S."/>
            <person name="Nolan M."/>
            <person name="Tapia R."/>
            <person name="Damoulaki A."/>
            <person name="Kyrpides N.C."/>
            <person name="Typas M.A."/>
            <person name="Pappas K.M."/>
        </authorList>
    </citation>
    <scope>NUCLEOTIDE SEQUENCE [LARGE SCALE GENOMIC DNA]</scope>
    <source>
        <strain evidence="2">ATCC 29192 / DSM 22645 / JCM 10191 / CCUG 17912 / NBRC 13757 / NCIMB 11200 / NRRL B-4491 / Barker I</strain>
    </source>
</reference>
<dbReference type="EMBL" id="CP002865">
    <property type="protein sequence ID" value="AEI38419.1"/>
    <property type="molecule type" value="Genomic_DNA"/>
</dbReference>
<protein>
    <submittedName>
        <fullName evidence="1">Uncharacterized protein</fullName>
    </submittedName>
</protein>
<sequence>MSVGVHRVNEIDAEFGQAPQCTDDLVVIGRQPPYALDGDTHRVETKPVDTEIAINHEMCRI</sequence>
<accession>F8EW09</accession>